<keyword evidence="2" id="KW-0378">Hydrolase</keyword>
<feature type="chain" id="PRO_5047279576" description="Carboxylesterase type B domain-containing protein" evidence="3">
    <location>
        <begin position="19"/>
        <end position="441"/>
    </location>
</feature>
<dbReference type="SUPFAM" id="SSF53474">
    <property type="entry name" value="alpha/beta-Hydrolases"/>
    <property type="match status" value="1"/>
</dbReference>
<name>A0ABP0B430_9PEZI</name>
<feature type="domain" description="Carboxylesterase type B" evidence="4">
    <location>
        <begin position="174"/>
        <end position="339"/>
    </location>
</feature>
<dbReference type="Gene3D" id="3.40.50.1820">
    <property type="entry name" value="alpha/beta hydrolase"/>
    <property type="match status" value="2"/>
</dbReference>
<dbReference type="PROSITE" id="PS00941">
    <property type="entry name" value="CARBOXYLESTERASE_B_2"/>
    <property type="match status" value="1"/>
</dbReference>
<dbReference type="Proteomes" id="UP001642405">
    <property type="component" value="Unassembled WGS sequence"/>
</dbReference>
<dbReference type="PANTHER" id="PTHR43918:SF4">
    <property type="entry name" value="CARBOXYLIC ESTER HYDROLASE"/>
    <property type="match status" value="1"/>
</dbReference>
<keyword evidence="3" id="KW-0732">Signal</keyword>
<comment type="caution">
    <text evidence="5">The sequence shown here is derived from an EMBL/GenBank/DDBJ whole genome shotgun (WGS) entry which is preliminary data.</text>
</comment>
<dbReference type="InterPro" id="IPR050654">
    <property type="entry name" value="AChE-related_enzymes"/>
</dbReference>
<gene>
    <name evidence="5" type="ORF">SCUCBS95973_002081</name>
</gene>
<dbReference type="InterPro" id="IPR029058">
    <property type="entry name" value="AB_hydrolase_fold"/>
</dbReference>
<proteinExistence type="inferred from homology"/>
<accession>A0ABP0B430</accession>
<evidence type="ECO:0000313" key="6">
    <source>
        <dbReference type="Proteomes" id="UP001642405"/>
    </source>
</evidence>
<dbReference type="Pfam" id="PF00135">
    <property type="entry name" value="COesterase"/>
    <property type="match status" value="2"/>
</dbReference>
<organism evidence="5 6">
    <name type="scientific">Sporothrix curviconia</name>
    <dbReference type="NCBI Taxonomy" id="1260050"/>
    <lineage>
        <taxon>Eukaryota</taxon>
        <taxon>Fungi</taxon>
        <taxon>Dikarya</taxon>
        <taxon>Ascomycota</taxon>
        <taxon>Pezizomycotina</taxon>
        <taxon>Sordariomycetes</taxon>
        <taxon>Sordariomycetidae</taxon>
        <taxon>Ophiostomatales</taxon>
        <taxon>Ophiostomataceae</taxon>
        <taxon>Sporothrix</taxon>
    </lineage>
</organism>
<evidence type="ECO:0000313" key="5">
    <source>
        <dbReference type="EMBL" id="CAK7214268.1"/>
    </source>
</evidence>
<evidence type="ECO:0000256" key="1">
    <source>
        <dbReference type="ARBA" id="ARBA00005964"/>
    </source>
</evidence>
<dbReference type="InterPro" id="IPR019819">
    <property type="entry name" value="Carboxylesterase_B_CS"/>
</dbReference>
<sequence length="441" mass="45928">MRLLLPAVLLSAVHRAVAETQQQPTVTVLNGTLGGASCASTDVNYFLSIPYANAPVDSLRFAPPQPYNQKYNGALDATTAAPACPPFNSVFNESTAESEDCLFIDVWAPANATASSSLPVRVWVFGGENEAGGISNGLYDGCFASTNTIQVSINYRALPNLTTASQGNAPYIQAINCSSTTTPNSRLTCLCSTPVDTLVTAFLANTPQAFGFVIDGTTIPAAPTHPLVPSIIGSTVNEGTFFVIDDLEDAASLNASTYVSWLEGLGIFSAAEVAAINETYPVTLYADSFNPVFASMAAVITYGNFRCPARQVAASAAAAGVPVWTYSYGHTPSCAWYKDMAADATPGASWPAYNASASMGVNVLNSTQWDVGTVDYSICAFWDNIIGSVVGGPVPAINGTNSTGNGSSSPATSSGSAMNASQDWSFYMLFLAAVTVLGLGW</sequence>
<dbReference type="EMBL" id="CAWUHB010000008">
    <property type="protein sequence ID" value="CAK7214268.1"/>
    <property type="molecule type" value="Genomic_DNA"/>
</dbReference>
<protein>
    <recommendedName>
        <fullName evidence="4">Carboxylesterase type B domain-containing protein</fullName>
    </recommendedName>
</protein>
<evidence type="ECO:0000256" key="2">
    <source>
        <dbReference type="ARBA" id="ARBA00022801"/>
    </source>
</evidence>
<evidence type="ECO:0000256" key="3">
    <source>
        <dbReference type="SAM" id="SignalP"/>
    </source>
</evidence>
<dbReference type="PANTHER" id="PTHR43918">
    <property type="entry name" value="ACETYLCHOLINESTERASE"/>
    <property type="match status" value="1"/>
</dbReference>
<feature type="signal peptide" evidence="3">
    <location>
        <begin position="1"/>
        <end position="18"/>
    </location>
</feature>
<reference evidence="5 6" key="1">
    <citation type="submission" date="2024-01" db="EMBL/GenBank/DDBJ databases">
        <authorList>
            <person name="Allen C."/>
            <person name="Tagirdzhanova G."/>
        </authorList>
    </citation>
    <scope>NUCLEOTIDE SEQUENCE [LARGE SCALE GENOMIC DNA]</scope>
</reference>
<comment type="similarity">
    <text evidence="1">Belongs to the type-B carboxylesterase/lipase family.</text>
</comment>
<evidence type="ECO:0000259" key="4">
    <source>
        <dbReference type="Pfam" id="PF00135"/>
    </source>
</evidence>
<keyword evidence="6" id="KW-1185">Reference proteome</keyword>
<feature type="domain" description="Carboxylesterase type B" evidence="4">
    <location>
        <begin position="22"/>
        <end position="156"/>
    </location>
</feature>
<dbReference type="InterPro" id="IPR002018">
    <property type="entry name" value="CarbesteraseB"/>
</dbReference>